<feature type="chain" id="PRO_5046896874" evidence="1">
    <location>
        <begin position="35"/>
        <end position="1490"/>
    </location>
</feature>
<dbReference type="SUPFAM" id="SSF103515">
    <property type="entry name" value="Autotransporter"/>
    <property type="match status" value="1"/>
</dbReference>
<keyword evidence="1" id="KW-0732">Signal</keyword>
<organism evidence="3 4">
    <name type="scientific">Parasutterella secunda</name>
    <dbReference type="NCBI Taxonomy" id="626947"/>
    <lineage>
        <taxon>Bacteria</taxon>
        <taxon>Pseudomonadati</taxon>
        <taxon>Pseudomonadota</taxon>
        <taxon>Betaproteobacteria</taxon>
        <taxon>Burkholderiales</taxon>
        <taxon>Sutterellaceae</taxon>
        <taxon>Parasutterella</taxon>
    </lineage>
</organism>
<dbReference type="PROSITE" id="PS51208">
    <property type="entry name" value="AUTOTRANSPORTER"/>
    <property type="match status" value="1"/>
</dbReference>
<dbReference type="InterPro" id="IPR036709">
    <property type="entry name" value="Autotransporte_beta_dom_sf"/>
</dbReference>
<sequence length="1490" mass="154965">MAFSAPPQTKRFRTSLIAAAVLASFSLVSHSALAQQRPGDAVDLTNWTAVKIYDEGDSHDVLANQVLLTGDNLSPTLSIDQSFTQSDLDEIRATNGFENFGVLFADGDDSHQDVTFISGVHSIDQDQTITANNASISVSVSGLSQPNYLEVLGFNHAGGVLHFTGSQTLISATADMQRDEHGESAVYGYLLENPIADAQHKRQAVFSADETLISASSTHANGVDVYGVLLSADAVDAPEMEFERGNATISVNNVAQDRASYALFMHYSDKDNADTFATVSVSEGASLTINAQGDDVAGIFADNGTFVSNGTLSVNAQGIGENRATAVYVTGNANLTFTGESTLSAQSEAGDAYALYVEHTLTPPDGQQTSDDQGAYPTTENFGVTFAKGSKSTLNGAVFVDDKMAIAVDGEMTINGAVDISGNVTGMGAIAINGNGQEVKFNAATAASGEHAQFSTGSLAISNATVTNSLVMDVADSITLENVTLTNDENGDIEAEGKVVLGAGTTLINYGHFGSDDWVVQTGAKYLESLHDDVFDADGNALLTEGRFELAGGILGAIDDEDFMTGVIIRPDAGETEASVPSQFVVSAGDYSWKKVVVDRPVVNNTLALQVTGGSVSTQVLQATQGNASVTGGTLHADQLVSDGTFTMSVGEGGDFTVGKFVGRQGGQFSLSAGTMQAQEISLADGASLTIAKGTMLTTSSAQVFTTGLGENGTEAKVGGLKDGLAIKGSLTINDAKWNLAYSNTAYEAINSPVSTVTFTGTLVDNEGNERTEVGLDEIGDNPFSSTSVDLTVPADQEGGEATVDKTVGVKSLVVESGKAVSVAQNNTLTLFGTSGQSLELVTFGEDAGEKSIQLSGNLQLGGAAVENAQGTISHEVEMAENSQLVVDAGTFEINTVSGSGMIAVGNQNAAGNLTVGTLDHKGMIFIDPAWVDGQPMSEGSFLTVEQVSGDGLKADVIVGQNSTFVYGADKQAAVEAFDATKLQYGKDAIQAVMYIGAPLKVTTGSIYLNGKLDNMPTQGYEGLPQGGGVKLAAGTLAMFNVAGLTDKTFALEAVGTVEIDKEAKISLVNAEITDTGIGVIKAGAVEGVTAENINNVIVNANALMDVTLALNGNQITYTAERLAAGADTLVGTELADLLNTWQDAGLSYEEGTESVDRGTKFLSRLAYHTQFGVQTEAQAVEISNQAAALAATSGVYNAALDASELMNRSLDRRMTLTGNFDRTDGVTVWADVLGGFNQAKDLYGNGGYDMDLYGAVLGADTVAPCGAIVGAAVTVGKGDGGSKDAAIDVDNDVDFVGVSLYGSHRMGNFNSKIDIGYMHTKSDLSATAFGMDIGEEVKADAWTLGLGGEYLYKLGSIDIVPHAGLRWTRLDVDGYTGALKTESDTMDIFTVPLGVAFSGNVNVGSWSVAPMADISVVPSFGDDEATSKVRWSTATETIKTQVIDDAPVQMTLGVNAQTGNWTVGASYELDVGGDERMNNAFSIRARYAF</sequence>
<dbReference type="EMBL" id="JACJKX010000007">
    <property type="protein sequence ID" value="MBM6928632.1"/>
    <property type="molecule type" value="Genomic_DNA"/>
</dbReference>
<evidence type="ECO:0000313" key="4">
    <source>
        <dbReference type="Proteomes" id="UP000777002"/>
    </source>
</evidence>
<dbReference type="InterPro" id="IPR006315">
    <property type="entry name" value="OM_autotransptr_brl_dom"/>
</dbReference>
<proteinExistence type="predicted"/>
<dbReference type="InterPro" id="IPR005546">
    <property type="entry name" value="Autotransporte_beta"/>
</dbReference>
<feature type="domain" description="Autotransporter" evidence="2">
    <location>
        <begin position="1222"/>
        <end position="1490"/>
    </location>
</feature>
<evidence type="ECO:0000256" key="1">
    <source>
        <dbReference type="SAM" id="SignalP"/>
    </source>
</evidence>
<name>A0ABS2GUV0_9BURK</name>
<protein>
    <submittedName>
        <fullName evidence="3">Autotransporter outer membrane beta-barrel domain-containing protein</fullName>
    </submittedName>
</protein>
<comment type="caution">
    <text evidence="3">The sequence shown here is derived from an EMBL/GenBank/DDBJ whole genome shotgun (WGS) entry which is preliminary data.</text>
</comment>
<keyword evidence="4" id="KW-1185">Reference proteome</keyword>
<dbReference type="Pfam" id="PF03797">
    <property type="entry name" value="Autotransporter"/>
    <property type="match status" value="1"/>
</dbReference>
<reference evidence="3 4" key="1">
    <citation type="journal article" date="2021" name="Sci. Rep.">
        <title>The distribution of antibiotic resistance genes in chicken gut microbiota commensals.</title>
        <authorList>
            <person name="Juricova H."/>
            <person name="Matiasovicova J."/>
            <person name="Kubasova T."/>
            <person name="Cejkova D."/>
            <person name="Rychlik I."/>
        </authorList>
    </citation>
    <scope>NUCLEOTIDE SEQUENCE [LARGE SCALE GENOMIC DNA]</scope>
    <source>
        <strain evidence="3 4">An562</strain>
    </source>
</reference>
<dbReference type="Proteomes" id="UP000777002">
    <property type="component" value="Unassembled WGS sequence"/>
</dbReference>
<dbReference type="RefSeq" id="WP_205050219.1">
    <property type="nucleotide sequence ID" value="NZ_JACJKX010000007.1"/>
</dbReference>
<accession>A0ABS2GUV0</accession>
<dbReference type="SMART" id="SM00869">
    <property type="entry name" value="Autotransporter"/>
    <property type="match status" value="1"/>
</dbReference>
<dbReference type="Gene3D" id="2.40.128.130">
    <property type="entry name" value="Autotransporter beta-domain"/>
    <property type="match status" value="1"/>
</dbReference>
<dbReference type="NCBIfam" id="TIGR01414">
    <property type="entry name" value="autotrans_barl"/>
    <property type="match status" value="1"/>
</dbReference>
<evidence type="ECO:0000259" key="2">
    <source>
        <dbReference type="PROSITE" id="PS51208"/>
    </source>
</evidence>
<feature type="signal peptide" evidence="1">
    <location>
        <begin position="1"/>
        <end position="34"/>
    </location>
</feature>
<evidence type="ECO:0000313" key="3">
    <source>
        <dbReference type="EMBL" id="MBM6928632.1"/>
    </source>
</evidence>
<gene>
    <name evidence="3" type="ORF">H5985_05030</name>
</gene>